<dbReference type="Gene3D" id="2.60.120.10">
    <property type="entry name" value="Jelly Rolls"/>
    <property type="match status" value="2"/>
</dbReference>
<gene>
    <name evidence="4" type="ORF">C1H46_041217</name>
</gene>
<dbReference type="SMART" id="SM00835">
    <property type="entry name" value="Cupin_1"/>
    <property type="match status" value="2"/>
</dbReference>
<evidence type="ECO:0000313" key="4">
    <source>
        <dbReference type="EMBL" id="TQD73250.1"/>
    </source>
</evidence>
<organism evidence="4 5">
    <name type="scientific">Malus baccata</name>
    <name type="common">Siberian crab apple</name>
    <name type="synonym">Pyrus baccata</name>
    <dbReference type="NCBI Taxonomy" id="106549"/>
    <lineage>
        <taxon>Eukaryota</taxon>
        <taxon>Viridiplantae</taxon>
        <taxon>Streptophyta</taxon>
        <taxon>Embryophyta</taxon>
        <taxon>Tracheophyta</taxon>
        <taxon>Spermatophyta</taxon>
        <taxon>Magnoliopsida</taxon>
        <taxon>eudicotyledons</taxon>
        <taxon>Gunneridae</taxon>
        <taxon>Pentapetalae</taxon>
        <taxon>rosids</taxon>
        <taxon>fabids</taxon>
        <taxon>Rosales</taxon>
        <taxon>Rosaceae</taxon>
        <taxon>Amygdaloideae</taxon>
        <taxon>Maleae</taxon>
        <taxon>Malus</taxon>
    </lineage>
</organism>
<feature type="chain" id="PRO_5022069479" description="Cupin type-1 domain-containing protein" evidence="2">
    <location>
        <begin position="22"/>
        <end position="570"/>
    </location>
</feature>
<dbReference type="CDD" id="cd02245">
    <property type="entry name" value="cupin_7S_vicilin-like_C"/>
    <property type="match status" value="1"/>
</dbReference>
<protein>
    <recommendedName>
        <fullName evidence="3">Cupin type-1 domain-containing protein</fullName>
    </recommendedName>
</protein>
<dbReference type="CDD" id="cd02244">
    <property type="entry name" value="cupin_7S_vicilin-like_N"/>
    <property type="match status" value="1"/>
</dbReference>
<dbReference type="SUPFAM" id="SSF51182">
    <property type="entry name" value="RmlC-like cupins"/>
    <property type="match status" value="1"/>
</dbReference>
<feature type="region of interest" description="Disordered" evidence="1">
    <location>
        <begin position="493"/>
        <end position="570"/>
    </location>
</feature>
<comment type="caution">
    <text evidence="4">The sequence shown here is derived from an EMBL/GenBank/DDBJ whole genome shotgun (WGS) entry which is preliminary data.</text>
</comment>
<sequence length="570" mass="64780">MGNKVIRFVVLMLVMCYGVSMTVGYTGDQDEGWRTGTTEEKEDWREKQDSGGRRRWPEEKEEEQYPEWGGVESREDRFLLPEAKHVVKTAAGEMRVVMSALGRAVYKPMHIGFITMEPKSLFIPQYLDSNLILFVRRGEVKVGLIYKDELGERRLKAGDVYIIPAGSPFYLVNTGEGQRVHIICSIDISESLGMGLQSFFIGGGSNPQSVIAGFDHEVLANAFNVTSSELSEMFTTQQRGPIVFVPESHSPSVWSKFLRLKQQDRLREMKSMFDIQQEDHHQGKSETWSWRKLLNSVFGDSNENKRRDDYDKKRRGDYDKGKGRGKSPDSYNLYDKKPDFRNNYGWSMQLDHSDYSPLEQSGIGVYLVNLTAGSMMAPHVNPRATEYGIVLRGSGTLQIVFPNGTQAINAKIKEGDVFWVPRYFAFCQIASRTGPLEFFGFTTSARKNRPQFLVGAASVLQELKGPELAAAFSVSEDRLRKFIDAQREAVILPTAQAAPPYKEERKPPKEEEEERKRQQPEEGERREGERRGDAGRGEGRREDDRGDKGRFERVPEVIKSIGNDMVMGFD</sequence>
<dbReference type="AlphaFoldDB" id="A0A540KGG9"/>
<accession>A0A540KGG9</accession>
<feature type="compositionally biased region" description="Basic and acidic residues" evidence="1">
    <location>
        <begin position="501"/>
        <end position="556"/>
    </location>
</feature>
<keyword evidence="5" id="KW-1185">Reference proteome</keyword>
<feature type="region of interest" description="Disordered" evidence="1">
    <location>
        <begin position="28"/>
        <end position="67"/>
    </location>
</feature>
<feature type="signal peptide" evidence="2">
    <location>
        <begin position="1"/>
        <end position="21"/>
    </location>
</feature>
<feature type="domain" description="Cupin type-1" evidence="3">
    <location>
        <begin position="331"/>
        <end position="480"/>
    </location>
</feature>
<dbReference type="InterPro" id="IPR011051">
    <property type="entry name" value="RmlC_Cupin_sf"/>
</dbReference>
<feature type="region of interest" description="Disordered" evidence="1">
    <location>
        <begin position="301"/>
        <end position="332"/>
    </location>
</feature>
<evidence type="ECO:0000259" key="3">
    <source>
        <dbReference type="SMART" id="SM00835"/>
    </source>
</evidence>
<dbReference type="PANTHER" id="PTHR31189:SF2">
    <property type="entry name" value="RMLC-LIKE CUPINS SUPERFAMILY PROTEIN"/>
    <property type="match status" value="1"/>
</dbReference>
<feature type="compositionally biased region" description="Basic and acidic residues" evidence="1">
    <location>
        <begin position="302"/>
        <end position="322"/>
    </location>
</feature>
<evidence type="ECO:0000256" key="2">
    <source>
        <dbReference type="SAM" id="SignalP"/>
    </source>
</evidence>
<evidence type="ECO:0000256" key="1">
    <source>
        <dbReference type="SAM" id="MobiDB-lite"/>
    </source>
</evidence>
<dbReference type="InterPro" id="IPR050253">
    <property type="entry name" value="Seed_Storage-Functional"/>
</dbReference>
<feature type="compositionally biased region" description="Basic and acidic residues" evidence="1">
    <location>
        <begin position="31"/>
        <end position="58"/>
    </location>
</feature>
<dbReference type="STRING" id="106549.A0A540KGG9"/>
<dbReference type="InterPro" id="IPR014710">
    <property type="entry name" value="RmlC-like_jellyroll"/>
</dbReference>
<feature type="domain" description="Cupin type-1" evidence="3">
    <location>
        <begin position="78"/>
        <end position="231"/>
    </location>
</feature>
<reference evidence="4 5" key="1">
    <citation type="journal article" date="2019" name="G3 (Bethesda)">
        <title>Sequencing of a Wild Apple (Malus baccata) Genome Unravels the Differences Between Cultivated and Wild Apple Species Regarding Disease Resistance and Cold Tolerance.</title>
        <authorList>
            <person name="Chen X."/>
        </authorList>
    </citation>
    <scope>NUCLEOTIDE SEQUENCE [LARGE SCALE GENOMIC DNA]</scope>
    <source>
        <strain evidence="5">cv. Shandingzi</strain>
        <tissue evidence="4">Leaves</tissue>
    </source>
</reference>
<dbReference type="EMBL" id="VIEB01001314">
    <property type="protein sequence ID" value="TQD73250.1"/>
    <property type="molecule type" value="Genomic_DNA"/>
</dbReference>
<dbReference type="Pfam" id="PF00190">
    <property type="entry name" value="Cupin_1"/>
    <property type="match status" value="2"/>
</dbReference>
<dbReference type="InterPro" id="IPR006045">
    <property type="entry name" value="Cupin_1"/>
</dbReference>
<name>A0A540KGG9_MALBA</name>
<evidence type="ECO:0000313" key="5">
    <source>
        <dbReference type="Proteomes" id="UP000315295"/>
    </source>
</evidence>
<dbReference type="PANTHER" id="PTHR31189">
    <property type="entry name" value="OS03G0336100 PROTEIN-RELATED"/>
    <property type="match status" value="1"/>
</dbReference>
<keyword evidence="2" id="KW-0732">Signal</keyword>
<proteinExistence type="predicted"/>
<dbReference type="Proteomes" id="UP000315295">
    <property type="component" value="Unassembled WGS sequence"/>
</dbReference>